<dbReference type="InterPro" id="IPR024499">
    <property type="entry name" value="Mbeg1-like"/>
</dbReference>
<dbReference type="STRING" id="1423735.FC15_GL000520"/>
<reference evidence="1 2" key="1">
    <citation type="journal article" date="2015" name="Genome Announc.">
        <title>Expanding the biotechnology potential of lactobacilli through comparative genomics of 213 strains and associated genera.</title>
        <authorList>
            <person name="Sun Z."/>
            <person name="Harris H.M."/>
            <person name="McCann A."/>
            <person name="Guo C."/>
            <person name="Argimon S."/>
            <person name="Zhang W."/>
            <person name="Yang X."/>
            <person name="Jeffery I.B."/>
            <person name="Cooney J.C."/>
            <person name="Kagawa T.F."/>
            <person name="Liu W."/>
            <person name="Song Y."/>
            <person name="Salvetti E."/>
            <person name="Wrobel A."/>
            <person name="Rasinkangas P."/>
            <person name="Parkhill J."/>
            <person name="Rea M.C."/>
            <person name="O'Sullivan O."/>
            <person name="Ritari J."/>
            <person name="Douillard F.P."/>
            <person name="Paul Ross R."/>
            <person name="Yang R."/>
            <person name="Briner A.E."/>
            <person name="Felis G.E."/>
            <person name="de Vos W.M."/>
            <person name="Barrangou R."/>
            <person name="Klaenhammer T.R."/>
            <person name="Caufield P.W."/>
            <person name="Cui Y."/>
            <person name="Zhang H."/>
            <person name="O'Toole P.W."/>
        </authorList>
    </citation>
    <scope>NUCLEOTIDE SEQUENCE [LARGE SCALE GENOMIC DNA]</scope>
    <source>
        <strain evidence="1 2">DSM 17758</strain>
    </source>
</reference>
<sequence length="368" mass="42322">MKNLVSYVTQYQDRTFAQMPFNELDGVILSQLAYVDYRLLQEVPHKFSKIASVKLLEKSVARTWNPAGNYALLLALRQSRRYQQLSWSHWVSQTDMALEEQFSAVTLSFAPHRYFIAFRGTTATLVDWKEDFNMTFLDTIPSQRTALRYFERIAHELPGRYYLGGHSKGGNLASYVVAHSRGRLQEAIVDVYSADGPGLKAPLETTIKRKIHKLIPEASVIGLLLEPETNYQVVKSQATGIKQHDPYTWQVTNHTFDLVAAPSHLSQFTQQAVARWLTNLDDATKQEFLDSLYSLLATTKYQEIDDFTNSWRGILKLLAPELMNTKHETRQQWHHVTGQLLNSVLTEAKDLLQEKKPRLKNNRRDSKH</sequence>
<keyword evidence="2" id="KW-1185">Reference proteome</keyword>
<dbReference type="AlphaFoldDB" id="A0A0R1W8Y9"/>
<dbReference type="EMBL" id="AZFX01000019">
    <property type="protein sequence ID" value="KRM12025.1"/>
    <property type="molecule type" value="Genomic_DNA"/>
</dbReference>
<dbReference type="SUPFAM" id="SSF53474">
    <property type="entry name" value="alpha/beta-Hydrolases"/>
    <property type="match status" value="2"/>
</dbReference>
<evidence type="ECO:0000313" key="1">
    <source>
        <dbReference type="EMBL" id="KRM12025.1"/>
    </source>
</evidence>
<dbReference type="RefSeq" id="WP_057823658.1">
    <property type="nucleotide sequence ID" value="NZ_AZFX01000019.1"/>
</dbReference>
<dbReference type="Proteomes" id="UP000051315">
    <property type="component" value="Unassembled WGS sequence"/>
</dbReference>
<proteinExistence type="predicted"/>
<name>A0A0R1W8Y9_9LACO</name>
<dbReference type="InterPro" id="IPR029058">
    <property type="entry name" value="AB_hydrolase_fold"/>
</dbReference>
<gene>
    <name evidence="1" type="ORF">FC15_GL000520</name>
</gene>
<protein>
    <recommendedName>
        <fullName evidence="3">DUF2974 domain-containing protein</fullName>
    </recommendedName>
</protein>
<organism evidence="1 2">
    <name type="scientific">Lapidilactobacillus concavus DSM 17758</name>
    <dbReference type="NCBI Taxonomy" id="1423735"/>
    <lineage>
        <taxon>Bacteria</taxon>
        <taxon>Bacillati</taxon>
        <taxon>Bacillota</taxon>
        <taxon>Bacilli</taxon>
        <taxon>Lactobacillales</taxon>
        <taxon>Lactobacillaceae</taxon>
        <taxon>Lapidilactobacillus</taxon>
    </lineage>
</organism>
<dbReference type="Pfam" id="PF11187">
    <property type="entry name" value="Mbeg1-like"/>
    <property type="match status" value="1"/>
</dbReference>
<evidence type="ECO:0000313" key="2">
    <source>
        <dbReference type="Proteomes" id="UP000051315"/>
    </source>
</evidence>
<dbReference type="OrthoDB" id="9769481at2"/>
<comment type="caution">
    <text evidence="1">The sequence shown here is derived from an EMBL/GenBank/DDBJ whole genome shotgun (WGS) entry which is preliminary data.</text>
</comment>
<dbReference type="PATRIC" id="fig|1423735.3.peg.543"/>
<evidence type="ECO:0008006" key="3">
    <source>
        <dbReference type="Google" id="ProtNLM"/>
    </source>
</evidence>
<accession>A0A0R1W8Y9</accession>